<dbReference type="Proteomes" id="UP000035088">
    <property type="component" value="Unassembled WGS sequence"/>
</dbReference>
<proteinExistence type="predicted"/>
<dbReference type="InterPro" id="IPR009057">
    <property type="entry name" value="Homeodomain-like_sf"/>
</dbReference>
<dbReference type="EMBL" id="BAEE01000065">
    <property type="protein sequence ID" value="GAB11218.1"/>
    <property type="molecule type" value="Genomic_DNA"/>
</dbReference>
<sequence>MRYRGQVTRRDEVLDAAIRALGEHGLYGLTHRKVDRAAGLPEGTTSNYFRTRAKLLTGAVDHLVATEFDVWNQGGAAELTTADDLVELATRFVEWALTEGRTRSVARIALLEAAITEPDVAEVLRAARRQVEVKAAELCSPLGLDSTGTAVLLDATDSITFRQLAIPAPDFGPRAYFERLIGALTTGG</sequence>
<protein>
    <submittedName>
        <fullName evidence="4">Putative TetR family transcriptional regulator</fullName>
    </submittedName>
</protein>
<feature type="DNA-binding region" description="H-T-H motif" evidence="2">
    <location>
        <begin position="30"/>
        <end position="49"/>
    </location>
</feature>
<gene>
    <name evidence="4" type="ORF">GOARA_065_00110</name>
</gene>
<reference evidence="4 5" key="1">
    <citation type="submission" date="2011-11" db="EMBL/GenBank/DDBJ databases">
        <title>Whole genome shotgun sequence of Gordonia araii NBRC 100433.</title>
        <authorList>
            <person name="Yoshida Y."/>
            <person name="Hosoyama A."/>
            <person name="Tsuchikane K."/>
            <person name="Katsumata H."/>
            <person name="Yamazaki S."/>
            <person name="Fujita N."/>
        </authorList>
    </citation>
    <scope>NUCLEOTIDE SEQUENCE [LARGE SCALE GENOMIC DNA]</scope>
    <source>
        <strain evidence="4 5">NBRC 100433</strain>
    </source>
</reference>
<dbReference type="AlphaFoldDB" id="G7H5U3"/>
<dbReference type="Pfam" id="PF00440">
    <property type="entry name" value="TetR_N"/>
    <property type="match status" value="1"/>
</dbReference>
<dbReference type="Gene3D" id="1.10.357.10">
    <property type="entry name" value="Tetracycline Repressor, domain 2"/>
    <property type="match status" value="1"/>
</dbReference>
<keyword evidence="1 2" id="KW-0238">DNA-binding</keyword>
<dbReference type="SUPFAM" id="SSF46689">
    <property type="entry name" value="Homeodomain-like"/>
    <property type="match status" value="1"/>
</dbReference>
<organism evidence="4 5">
    <name type="scientific">Gordonia araii NBRC 100433</name>
    <dbReference type="NCBI Taxonomy" id="1073574"/>
    <lineage>
        <taxon>Bacteria</taxon>
        <taxon>Bacillati</taxon>
        <taxon>Actinomycetota</taxon>
        <taxon>Actinomycetes</taxon>
        <taxon>Mycobacteriales</taxon>
        <taxon>Gordoniaceae</taxon>
        <taxon>Gordonia</taxon>
    </lineage>
</organism>
<dbReference type="InterPro" id="IPR001647">
    <property type="entry name" value="HTH_TetR"/>
</dbReference>
<accession>G7H5U3</accession>
<dbReference type="STRING" id="1073574.GOARA_065_00110"/>
<evidence type="ECO:0000313" key="5">
    <source>
        <dbReference type="Proteomes" id="UP000035088"/>
    </source>
</evidence>
<keyword evidence="5" id="KW-1185">Reference proteome</keyword>
<feature type="domain" description="HTH tetR-type" evidence="3">
    <location>
        <begin position="7"/>
        <end position="67"/>
    </location>
</feature>
<evidence type="ECO:0000256" key="1">
    <source>
        <dbReference type="ARBA" id="ARBA00023125"/>
    </source>
</evidence>
<evidence type="ECO:0000313" key="4">
    <source>
        <dbReference type="EMBL" id="GAB11218.1"/>
    </source>
</evidence>
<dbReference type="InterPro" id="IPR041583">
    <property type="entry name" value="TetR_C_31"/>
</dbReference>
<dbReference type="PROSITE" id="PS50977">
    <property type="entry name" value="HTH_TETR_2"/>
    <property type="match status" value="1"/>
</dbReference>
<dbReference type="Pfam" id="PF17940">
    <property type="entry name" value="TetR_C_31"/>
    <property type="match status" value="1"/>
</dbReference>
<name>G7H5U3_9ACTN</name>
<evidence type="ECO:0000259" key="3">
    <source>
        <dbReference type="PROSITE" id="PS50977"/>
    </source>
</evidence>
<evidence type="ECO:0000256" key="2">
    <source>
        <dbReference type="PROSITE-ProRule" id="PRU00335"/>
    </source>
</evidence>
<comment type="caution">
    <text evidence="4">The sequence shown here is derived from an EMBL/GenBank/DDBJ whole genome shotgun (WGS) entry which is preliminary data.</text>
</comment>
<dbReference type="GO" id="GO:0003677">
    <property type="term" value="F:DNA binding"/>
    <property type="evidence" value="ECO:0007669"/>
    <property type="project" value="UniProtKB-UniRule"/>
</dbReference>